<comment type="subcellular location">
    <subcellularLocation>
        <location evidence="1">Cell membrane</location>
        <topology evidence="1">Peripheral membrane protein</topology>
    </subcellularLocation>
</comment>
<evidence type="ECO:0000256" key="5">
    <source>
        <dbReference type="ARBA" id="ARBA00022944"/>
    </source>
</evidence>
<organism evidence="8 9">
    <name type="scientific">Porcincola intestinalis</name>
    <dbReference type="NCBI Taxonomy" id="2606632"/>
    <lineage>
        <taxon>Bacteria</taxon>
        <taxon>Bacillati</taxon>
        <taxon>Bacillota</taxon>
        <taxon>Clostridia</taxon>
        <taxon>Lachnospirales</taxon>
        <taxon>Lachnospiraceae</taxon>
        <taxon>Porcincola</taxon>
    </lineage>
</organism>
<dbReference type="InterPro" id="IPR007554">
    <property type="entry name" value="Glycerophosphate_synth"/>
</dbReference>
<sequence length="475" mass="53087">MGAEFQLKQQAKMFSQNVYLPAVYDLHRCCRVERNLVVFADAHHDGRPEAMELLYRRLKQSRVQPAYHIVEMYLDFGRASKAEVMEYSTRFMKLYARASVVVVCDNFLPVASCRKKRDTMVVQLWHACGCYKKFGYDAKDDIPEGYHGDVYRNLSLVTVSAEAAVEPFSSAMHRTHGEVQAIGVSRTDLYFSRKWRYRCIEAFRELYPDVYEETGAGSGRESDAGSGGEAGAGSGRETGARGGRKTDSLRKRRKVVLWAPTFRGNAGQPGLMDLDTEKLQRQLGKEYLVLTRVHPHMKEARKAVKNHCPIPTEQLYPVVDVLIADYSSLIYEYLLAAQIRNQQDLHGSLGVHGGLVLYVPDLDTYMAQRGTYMDIHEIPGEIVKDADRLADAVRRAAGDDGPGLCTGESKVDDGALESGNGGQTASWIGSQAKKRDAFLKRYLSACDGQSTARIAERIREHCFGEDRETSGAVDT</sequence>
<dbReference type="InterPro" id="IPR051612">
    <property type="entry name" value="Teichoic_Acid_Biosynth"/>
</dbReference>
<gene>
    <name evidence="8" type="ORF">FYJ35_05100</name>
</gene>
<feature type="compositionally biased region" description="Gly residues" evidence="7">
    <location>
        <begin position="225"/>
        <end position="236"/>
    </location>
</feature>
<evidence type="ECO:0000256" key="1">
    <source>
        <dbReference type="ARBA" id="ARBA00004202"/>
    </source>
</evidence>
<keyword evidence="5" id="KW-0777">Teichoic acid biosynthesis</keyword>
<dbReference type="Pfam" id="PF04464">
    <property type="entry name" value="Glyphos_transf"/>
    <property type="match status" value="3"/>
</dbReference>
<protein>
    <submittedName>
        <fullName evidence="8">Uncharacterized protein</fullName>
    </submittedName>
</protein>
<evidence type="ECO:0000256" key="7">
    <source>
        <dbReference type="SAM" id="MobiDB-lite"/>
    </source>
</evidence>
<name>A0A6L5X4U9_9FIRM</name>
<dbReference type="Proteomes" id="UP000481852">
    <property type="component" value="Unassembled WGS sequence"/>
</dbReference>
<proteinExistence type="inferred from homology"/>
<dbReference type="EMBL" id="VULZ01000004">
    <property type="protein sequence ID" value="MSS14423.1"/>
    <property type="molecule type" value="Genomic_DNA"/>
</dbReference>
<accession>A0A6L5X4U9</accession>
<dbReference type="GO" id="GO:0047355">
    <property type="term" value="F:CDP-glycerol glycerophosphotransferase activity"/>
    <property type="evidence" value="ECO:0007669"/>
    <property type="project" value="InterPro"/>
</dbReference>
<comment type="caution">
    <text evidence="8">The sequence shown here is derived from an EMBL/GenBank/DDBJ whole genome shotgun (WGS) entry which is preliminary data.</text>
</comment>
<dbReference type="Gene3D" id="3.40.50.11820">
    <property type="match status" value="1"/>
</dbReference>
<dbReference type="PANTHER" id="PTHR37316:SF3">
    <property type="entry name" value="TEICHOIC ACID GLYCEROL-PHOSPHATE TRANSFERASE"/>
    <property type="match status" value="1"/>
</dbReference>
<dbReference type="GO" id="GO:0005886">
    <property type="term" value="C:plasma membrane"/>
    <property type="evidence" value="ECO:0007669"/>
    <property type="project" value="UniProtKB-SubCell"/>
</dbReference>
<dbReference type="InterPro" id="IPR043148">
    <property type="entry name" value="TagF_C"/>
</dbReference>
<keyword evidence="3" id="KW-1003">Cell membrane</keyword>
<keyword evidence="6" id="KW-0472">Membrane</keyword>
<evidence type="ECO:0000256" key="3">
    <source>
        <dbReference type="ARBA" id="ARBA00022475"/>
    </source>
</evidence>
<dbReference type="AlphaFoldDB" id="A0A6L5X4U9"/>
<dbReference type="RefSeq" id="WP_154524156.1">
    <property type="nucleotide sequence ID" value="NZ_VULZ01000004.1"/>
</dbReference>
<evidence type="ECO:0000256" key="4">
    <source>
        <dbReference type="ARBA" id="ARBA00022679"/>
    </source>
</evidence>
<reference evidence="8 9" key="1">
    <citation type="submission" date="2019-08" db="EMBL/GenBank/DDBJ databases">
        <title>In-depth cultivation of the pig gut microbiome towards novel bacterial diversity and tailored functional studies.</title>
        <authorList>
            <person name="Wylensek D."/>
            <person name="Hitch T.C.A."/>
            <person name="Clavel T."/>
        </authorList>
    </citation>
    <scope>NUCLEOTIDE SEQUENCE [LARGE SCALE GENOMIC DNA]</scope>
    <source>
        <strain evidence="8 9">Oil+RF-744-WCA-WT-11</strain>
    </source>
</reference>
<evidence type="ECO:0000313" key="9">
    <source>
        <dbReference type="Proteomes" id="UP000481852"/>
    </source>
</evidence>
<dbReference type="GO" id="GO:0019350">
    <property type="term" value="P:teichoic acid biosynthetic process"/>
    <property type="evidence" value="ECO:0007669"/>
    <property type="project" value="UniProtKB-KW"/>
</dbReference>
<dbReference type="InterPro" id="IPR043149">
    <property type="entry name" value="TagF_N"/>
</dbReference>
<comment type="similarity">
    <text evidence="2">Belongs to the CDP-glycerol glycerophosphotransferase family.</text>
</comment>
<evidence type="ECO:0000313" key="8">
    <source>
        <dbReference type="EMBL" id="MSS14423.1"/>
    </source>
</evidence>
<evidence type="ECO:0000256" key="6">
    <source>
        <dbReference type="ARBA" id="ARBA00023136"/>
    </source>
</evidence>
<dbReference type="Gene3D" id="3.40.50.12580">
    <property type="match status" value="1"/>
</dbReference>
<evidence type="ECO:0000256" key="2">
    <source>
        <dbReference type="ARBA" id="ARBA00010488"/>
    </source>
</evidence>
<keyword evidence="4" id="KW-0808">Transferase</keyword>
<keyword evidence="9" id="KW-1185">Reference proteome</keyword>
<dbReference type="PANTHER" id="PTHR37316">
    <property type="entry name" value="TEICHOIC ACID GLYCEROL-PHOSPHATE PRIMASE"/>
    <property type="match status" value="1"/>
</dbReference>
<feature type="region of interest" description="Disordered" evidence="7">
    <location>
        <begin position="214"/>
        <end position="248"/>
    </location>
</feature>